<dbReference type="EMBL" id="AP017378">
    <property type="protein sequence ID" value="BBD10088.1"/>
    <property type="molecule type" value="Genomic_DNA"/>
</dbReference>
<sequence length="47" mass="5660">MEHTFYTLLDYMIYSKGWTYTLMGLGLVGMLGFWRFLTGRDKPQRTY</sequence>
<evidence type="ECO:0000256" key="1">
    <source>
        <dbReference type="SAM" id="Phobius"/>
    </source>
</evidence>
<accession>A0A2Z6B3R9</accession>
<organism evidence="2 3">
    <name type="scientific">Desulfovibrio ferrophilus</name>
    <dbReference type="NCBI Taxonomy" id="241368"/>
    <lineage>
        <taxon>Bacteria</taxon>
        <taxon>Pseudomonadati</taxon>
        <taxon>Thermodesulfobacteriota</taxon>
        <taxon>Desulfovibrionia</taxon>
        <taxon>Desulfovibrionales</taxon>
        <taxon>Desulfovibrionaceae</taxon>
        <taxon>Desulfovibrio</taxon>
    </lineage>
</organism>
<reference evidence="2 3" key="1">
    <citation type="journal article" date="2018" name="Sci. Adv.">
        <title>Multi-heme cytochromes provide a pathway for survival in energy-limited environments.</title>
        <authorList>
            <person name="Deng X."/>
            <person name="Dohmae N."/>
            <person name="Nealson K.H."/>
            <person name="Hashimoto K."/>
            <person name="Okamoto A."/>
        </authorList>
    </citation>
    <scope>NUCLEOTIDE SEQUENCE [LARGE SCALE GENOMIC DNA]</scope>
    <source>
        <strain evidence="2 3">IS5</strain>
    </source>
</reference>
<dbReference type="RefSeq" id="WP_172961811.1">
    <property type="nucleotide sequence ID" value="NZ_AP017378.1"/>
</dbReference>
<keyword evidence="1" id="KW-0472">Membrane</keyword>
<dbReference type="KEGG" id="dfl:DFE_3362"/>
<evidence type="ECO:0000313" key="3">
    <source>
        <dbReference type="Proteomes" id="UP000269883"/>
    </source>
</evidence>
<name>A0A2Z6B3R9_9BACT</name>
<proteinExistence type="predicted"/>
<keyword evidence="3" id="KW-1185">Reference proteome</keyword>
<dbReference type="AlphaFoldDB" id="A0A2Z6B3R9"/>
<protein>
    <submittedName>
        <fullName evidence="2">HmcD, 5.8 kd protein in hmc operon</fullName>
    </submittedName>
</protein>
<dbReference type="Proteomes" id="UP000269883">
    <property type="component" value="Chromosome"/>
</dbReference>
<dbReference type="InterPro" id="IPR054911">
    <property type="entry name" value="sulf_resp_HmcD"/>
</dbReference>
<gene>
    <name evidence="2" type="ORF">DFE_3362</name>
</gene>
<feature type="transmembrane region" description="Helical" evidence="1">
    <location>
        <begin position="20"/>
        <end position="37"/>
    </location>
</feature>
<evidence type="ECO:0000313" key="2">
    <source>
        <dbReference type="EMBL" id="BBD10088.1"/>
    </source>
</evidence>
<keyword evidence="1" id="KW-0812">Transmembrane</keyword>
<keyword evidence="1" id="KW-1133">Transmembrane helix</keyword>
<dbReference type="NCBIfam" id="NF045712">
    <property type="entry name" value="sulf_resp_HmcD"/>
    <property type="match status" value="1"/>
</dbReference>